<protein>
    <submittedName>
        <fullName evidence="4">Ribose 5-phosphate isomerase B</fullName>
    </submittedName>
</protein>
<dbReference type="NCBIfam" id="TIGR01120">
    <property type="entry name" value="rpiB"/>
    <property type="match status" value="1"/>
</dbReference>
<feature type="active site" description="Proton acceptor" evidence="3">
    <location>
        <position position="65"/>
    </location>
</feature>
<comment type="similarity">
    <text evidence="1">Belongs to the LacAB/RpiB family.</text>
</comment>
<dbReference type="InterPro" id="IPR036569">
    <property type="entry name" value="RpiB_LacA_LacB_sf"/>
</dbReference>
<dbReference type="Proteomes" id="UP000264062">
    <property type="component" value="Unassembled WGS sequence"/>
</dbReference>
<dbReference type="InterPro" id="IPR003500">
    <property type="entry name" value="RpiB_LacA_LacB"/>
</dbReference>
<gene>
    <name evidence="4" type="primary">rpiB</name>
    <name evidence="4" type="ORF">DCW38_00330</name>
</gene>
<keyword evidence="2 4" id="KW-0413">Isomerase</keyword>
<dbReference type="Gene3D" id="3.40.1400.10">
    <property type="entry name" value="Sugar-phosphate isomerase, RpiB/LacA/LacB"/>
    <property type="match status" value="1"/>
</dbReference>
<feature type="non-terminal residue" evidence="4">
    <location>
        <position position="133"/>
    </location>
</feature>
<dbReference type="AlphaFoldDB" id="A0A350H7V6"/>
<dbReference type="SUPFAM" id="SSF89623">
    <property type="entry name" value="Ribose/Galactose isomerase RpiB/AlsB"/>
    <property type="match status" value="1"/>
</dbReference>
<evidence type="ECO:0000256" key="3">
    <source>
        <dbReference type="PIRSR" id="PIRSR005384-1"/>
    </source>
</evidence>
<dbReference type="InterPro" id="IPR004785">
    <property type="entry name" value="RpiB"/>
</dbReference>
<dbReference type="PANTHER" id="PTHR30345:SF0">
    <property type="entry name" value="DNA DAMAGE-REPAIR_TOLERATION PROTEIN DRT102"/>
    <property type="match status" value="1"/>
</dbReference>
<dbReference type="PIRSF" id="PIRSF005384">
    <property type="entry name" value="RpiB_LacA_B"/>
    <property type="match status" value="1"/>
</dbReference>
<organism evidence="4 5">
    <name type="scientific">candidate division WOR-3 bacterium</name>
    <dbReference type="NCBI Taxonomy" id="2052148"/>
    <lineage>
        <taxon>Bacteria</taxon>
        <taxon>Bacteria division WOR-3</taxon>
    </lineage>
</organism>
<evidence type="ECO:0000313" key="4">
    <source>
        <dbReference type="EMBL" id="HAV91622.1"/>
    </source>
</evidence>
<dbReference type="NCBIfam" id="TIGR00689">
    <property type="entry name" value="rpiB_lacA_lacB"/>
    <property type="match status" value="1"/>
</dbReference>
<evidence type="ECO:0000313" key="5">
    <source>
        <dbReference type="Proteomes" id="UP000264062"/>
    </source>
</evidence>
<evidence type="ECO:0000256" key="2">
    <source>
        <dbReference type="ARBA" id="ARBA00023235"/>
    </source>
</evidence>
<dbReference type="EMBL" id="DMZY01000011">
    <property type="protein sequence ID" value="HAV91622.1"/>
    <property type="molecule type" value="Genomic_DNA"/>
</dbReference>
<dbReference type="GO" id="GO:0004751">
    <property type="term" value="F:ribose-5-phosphate isomerase activity"/>
    <property type="evidence" value="ECO:0007669"/>
    <property type="project" value="TreeGrafter"/>
</dbReference>
<dbReference type="Pfam" id="PF02502">
    <property type="entry name" value="LacAB_rpiB"/>
    <property type="match status" value="1"/>
</dbReference>
<evidence type="ECO:0000256" key="1">
    <source>
        <dbReference type="ARBA" id="ARBA00008754"/>
    </source>
</evidence>
<name>A0A350H7V6_UNCW3</name>
<reference evidence="4 5" key="1">
    <citation type="journal article" date="2018" name="Nat. Biotechnol.">
        <title>A standardized bacterial taxonomy based on genome phylogeny substantially revises the tree of life.</title>
        <authorList>
            <person name="Parks D.H."/>
            <person name="Chuvochina M."/>
            <person name="Waite D.W."/>
            <person name="Rinke C."/>
            <person name="Skarshewski A."/>
            <person name="Chaumeil P.A."/>
            <person name="Hugenholtz P."/>
        </authorList>
    </citation>
    <scope>NUCLEOTIDE SEQUENCE [LARGE SCALE GENOMIC DNA]</scope>
    <source>
        <strain evidence="4">UBA9956</strain>
    </source>
</reference>
<dbReference type="GO" id="GO:0009052">
    <property type="term" value="P:pentose-phosphate shunt, non-oxidative branch"/>
    <property type="evidence" value="ECO:0007669"/>
    <property type="project" value="TreeGrafter"/>
</dbReference>
<dbReference type="NCBIfam" id="NF004051">
    <property type="entry name" value="PRK05571.1"/>
    <property type="match status" value="1"/>
</dbReference>
<accession>A0A350H7V6</accession>
<dbReference type="PANTHER" id="PTHR30345">
    <property type="entry name" value="RIBOSE-5-PHOSPHATE ISOMERASE B"/>
    <property type="match status" value="1"/>
</dbReference>
<proteinExistence type="inferred from homology"/>
<comment type="caution">
    <text evidence="4">The sequence shown here is derived from an EMBL/GenBank/DDBJ whole genome shotgun (WGS) entry which is preliminary data.</text>
</comment>
<dbReference type="GO" id="GO:0019316">
    <property type="term" value="P:D-allose catabolic process"/>
    <property type="evidence" value="ECO:0007669"/>
    <property type="project" value="TreeGrafter"/>
</dbReference>
<sequence length="133" mass="14642">MIISIASDHKGFILKEKIKKCFSEDTIQFIDRGTFSEESVDYPDYAALVSDDVINKRCSFGILICESGIGMSIAANKHKGILAAYVINEKTASSARRHNNANILVLGAAIINQDDACKIVETFSRENFEGGRH</sequence>
<feature type="active site" description="Proton donor" evidence="3">
    <location>
        <position position="98"/>
    </location>
</feature>